<dbReference type="InterPro" id="IPR003346">
    <property type="entry name" value="Transposase_20"/>
</dbReference>
<feature type="domain" description="Transposase IS116/IS110/IS902 C-terminal" evidence="2">
    <location>
        <begin position="225"/>
        <end position="302"/>
    </location>
</feature>
<gene>
    <name evidence="4" type="ORF">EDD52_1094</name>
</gene>
<evidence type="ECO:0000259" key="2">
    <source>
        <dbReference type="Pfam" id="PF02371"/>
    </source>
</evidence>
<protein>
    <submittedName>
        <fullName evidence="4">Transposase</fullName>
    </submittedName>
</protein>
<dbReference type="Proteomes" id="UP000295696">
    <property type="component" value="Unassembled WGS sequence"/>
</dbReference>
<evidence type="ECO:0000313" key="5">
    <source>
        <dbReference type="Proteomes" id="UP000295696"/>
    </source>
</evidence>
<name>A0A4R3JA29_9RHOB</name>
<organism evidence="4 5">
    <name type="scientific">Primorskyibacter sedentarius</name>
    <dbReference type="NCBI Taxonomy" id="745311"/>
    <lineage>
        <taxon>Bacteria</taxon>
        <taxon>Pseudomonadati</taxon>
        <taxon>Pseudomonadota</taxon>
        <taxon>Alphaproteobacteria</taxon>
        <taxon>Rhodobacterales</taxon>
        <taxon>Roseobacteraceae</taxon>
        <taxon>Primorskyibacter</taxon>
    </lineage>
</organism>
<dbReference type="GO" id="GO:0004803">
    <property type="term" value="F:transposase activity"/>
    <property type="evidence" value="ECO:0007669"/>
    <property type="project" value="InterPro"/>
</dbReference>
<feature type="domain" description="Transposase IS110-like N-terminal" evidence="1">
    <location>
        <begin position="6"/>
        <end position="150"/>
    </location>
</feature>
<dbReference type="InterPro" id="IPR012337">
    <property type="entry name" value="RNaseH-like_sf"/>
</dbReference>
<sequence>MDHVIIGVDTHKDNHIAVAIDAQGARLGSTTIPTTRNGYQDLEIWAAQFGQVKAFEIEGTGSFCAGLSGDLLAEGHEVLDVMRPNRQLRFLHGKSDSLDDESAARSVLNGQATALAKTQTGSSEMIRHLKVARDSAVKARSQAMITLKTLIVNAPSDLHDALDGIRGRITLVRHVAALRPGEITSPIASAKTAMRAIARRWLALHEEINAHDQELERLVREKAPELMKSHGISTVTVAEMLILVGDNPERIQSEAALAKLCGVCPIPASCGKTNRMRLHRGGNRQANSALYRSPLCACAMMKEPRPKPSGELRKAKPDAKLCAASSATSCAKSTALSAPHPTWFLPLDKYRSINALAESIISLFKTEVIKFLGPWKSVGQVEWETLKWVDWYNTNRLHSAIGYVAPQEAELAFYDSLNEDEKAA</sequence>
<dbReference type="PANTHER" id="PTHR33055:SF16">
    <property type="entry name" value="TRANSPOSASE FOR INSERTION SEQUENCE ELEMENT IS1547"/>
    <property type="match status" value="1"/>
</dbReference>
<reference evidence="4 5" key="1">
    <citation type="submission" date="2019-03" db="EMBL/GenBank/DDBJ databases">
        <title>Genomic Encyclopedia of Type Strains, Phase IV (KMG-IV): sequencing the most valuable type-strain genomes for metagenomic binning, comparative biology and taxonomic classification.</title>
        <authorList>
            <person name="Goeker M."/>
        </authorList>
    </citation>
    <scope>NUCLEOTIDE SEQUENCE [LARGE SCALE GENOMIC DNA]</scope>
    <source>
        <strain evidence="4 5">DSM 104836</strain>
    </source>
</reference>
<feature type="domain" description="Integrase catalytic" evidence="3">
    <location>
        <begin position="354"/>
        <end position="406"/>
    </location>
</feature>
<dbReference type="GO" id="GO:0003677">
    <property type="term" value="F:DNA binding"/>
    <property type="evidence" value="ECO:0007669"/>
    <property type="project" value="InterPro"/>
</dbReference>
<accession>A0A4R3JA29</accession>
<dbReference type="InterPro" id="IPR047650">
    <property type="entry name" value="Transpos_IS110"/>
</dbReference>
<proteinExistence type="predicted"/>
<dbReference type="AlphaFoldDB" id="A0A4R3JA29"/>
<evidence type="ECO:0000259" key="1">
    <source>
        <dbReference type="Pfam" id="PF01548"/>
    </source>
</evidence>
<evidence type="ECO:0000313" key="4">
    <source>
        <dbReference type="EMBL" id="TCS62265.1"/>
    </source>
</evidence>
<dbReference type="InterPro" id="IPR002525">
    <property type="entry name" value="Transp_IS110-like_N"/>
</dbReference>
<keyword evidence="5" id="KW-1185">Reference proteome</keyword>
<dbReference type="PANTHER" id="PTHR33055">
    <property type="entry name" value="TRANSPOSASE FOR INSERTION SEQUENCE ELEMENT IS1111A"/>
    <property type="match status" value="1"/>
</dbReference>
<comment type="caution">
    <text evidence="4">The sequence shown here is derived from an EMBL/GenBank/DDBJ whole genome shotgun (WGS) entry which is preliminary data.</text>
</comment>
<dbReference type="EMBL" id="SLZU01000009">
    <property type="protein sequence ID" value="TCS62265.1"/>
    <property type="molecule type" value="Genomic_DNA"/>
</dbReference>
<dbReference type="SUPFAM" id="SSF53098">
    <property type="entry name" value="Ribonuclease H-like"/>
    <property type="match status" value="1"/>
</dbReference>
<dbReference type="Pfam" id="PF13683">
    <property type="entry name" value="rve_3"/>
    <property type="match status" value="1"/>
</dbReference>
<dbReference type="GO" id="GO:0015074">
    <property type="term" value="P:DNA integration"/>
    <property type="evidence" value="ECO:0007669"/>
    <property type="project" value="InterPro"/>
</dbReference>
<dbReference type="Pfam" id="PF02371">
    <property type="entry name" value="Transposase_20"/>
    <property type="match status" value="1"/>
</dbReference>
<dbReference type="Pfam" id="PF01548">
    <property type="entry name" value="DEDD_Tnp_IS110"/>
    <property type="match status" value="1"/>
</dbReference>
<dbReference type="GO" id="GO:0006313">
    <property type="term" value="P:DNA transposition"/>
    <property type="evidence" value="ECO:0007669"/>
    <property type="project" value="InterPro"/>
</dbReference>
<dbReference type="RefSeq" id="WP_243651931.1">
    <property type="nucleotide sequence ID" value="NZ_SLZU01000009.1"/>
</dbReference>
<evidence type="ECO:0000259" key="3">
    <source>
        <dbReference type="Pfam" id="PF13683"/>
    </source>
</evidence>
<dbReference type="InterPro" id="IPR001584">
    <property type="entry name" value="Integrase_cat-core"/>
</dbReference>